<sequence length="78" mass="9430">MHPKPKKRILYGNASYKEIVHKNGYFVDKTHYIEKLEDIEDPAFLRPRRFGKSLWCNILECYYDINQKDDFENLFGQT</sequence>
<reference evidence="3" key="1">
    <citation type="submission" date="2012-11" db="EMBL/GenBank/DDBJ databases">
        <authorList>
            <person name="Lucero-Rivera Y.E."/>
            <person name="Tovar-Ramirez D."/>
        </authorList>
    </citation>
    <scope>NUCLEOTIDE SEQUENCE [LARGE SCALE GENOMIC DNA]</scope>
    <source>
        <strain evidence="3">Araruama</strain>
    </source>
</reference>
<dbReference type="PANTHER" id="PTHR34825:SF2">
    <property type="entry name" value="AAA-ATPASE-LIKE DOMAIN-CONTAINING PROTEIN"/>
    <property type="match status" value="1"/>
</dbReference>
<feature type="domain" description="AAA-ATPase-like" evidence="1">
    <location>
        <begin position="11"/>
        <end position="77"/>
    </location>
</feature>
<evidence type="ECO:0000259" key="1">
    <source>
        <dbReference type="Pfam" id="PF09820"/>
    </source>
</evidence>
<protein>
    <recommendedName>
        <fullName evidence="1">AAA-ATPase-like domain-containing protein</fullName>
    </recommendedName>
</protein>
<evidence type="ECO:0000313" key="3">
    <source>
        <dbReference type="Proteomes" id="UP000189670"/>
    </source>
</evidence>
<organism evidence="2 3">
    <name type="scientific">Candidatus Magnetoglobus multicellularis str. Araruama</name>
    <dbReference type="NCBI Taxonomy" id="890399"/>
    <lineage>
        <taxon>Bacteria</taxon>
        <taxon>Pseudomonadati</taxon>
        <taxon>Thermodesulfobacteriota</taxon>
        <taxon>Desulfobacteria</taxon>
        <taxon>Desulfobacterales</taxon>
        <taxon>Desulfobacteraceae</taxon>
        <taxon>Candidatus Magnetoglobus</taxon>
    </lineage>
</organism>
<dbReference type="AlphaFoldDB" id="A0A1V1PHA9"/>
<dbReference type="Proteomes" id="UP000189670">
    <property type="component" value="Unassembled WGS sequence"/>
</dbReference>
<accession>A0A1V1PHA9</accession>
<dbReference type="Pfam" id="PF09820">
    <property type="entry name" value="AAA-ATPase_like"/>
    <property type="match status" value="1"/>
</dbReference>
<dbReference type="PANTHER" id="PTHR34825">
    <property type="entry name" value="CONSERVED PROTEIN, WITH A WEAK D-GALACTARATE DEHYDRATASE/ALTRONATE HYDROLASE DOMAIN"/>
    <property type="match status" value="1"/>
</dbReference>
<name>A0A1V1PHA9_9BACT</name>
<comment type="caution">
    <text evidence="2">The sequence shown here is derived from an EMBL/GenBank/DDBJ whole genome shotgun (WGS) entry which is preliminary data.</text>
</comment>
<evidence type="ECO:0000313" key="2">
    <source>
        <dbReference type="EMBL" id="ETR74292.1"/>
    </source>
</evidence>
<gene>
    <name evidence="2" type="ORF">OMM_06397</name>
</gene>
<dbReference type="EMBL" id="ATBP01000012">
    <property type="protein sequence ID" value="ETR74292.1"/>
    <property type="molecule type" value="Genomic_DNA"/>
</dbReference>
<proteinExistence type="predicted"/>
<dbReference type="InterPro" id="IPR018631">
    <property type="entry name" value="AAA-ATPase-like_dom"/>
</dbReference>